<dbReference type="GO" id="GO:0016757">
    <property type="term" value="F:glycosyltransferase activity"/>
    <property type="evidence" value="ECO:0007669"/>
    <property type="project" value="TreeGrafter"/>
</dbReference>
<reference evidence="3 4" key="1">
    <citation type="submission" date="2016-10" db="EMBL/GenBank/DDBJ databases">
        <authorList>
            <person name="de Groot N.N."/>
        </authorList>
    </citation>
    <scope>NUCLEOTIDE SEQUENCE [LARGE SCALE GENOMIC DNA]</scope>
    <source>
        <strain evidence="3 4">ATCC 43154</strain>
    </source>
</reference>
<dbReference type="Pfam" id="PF12000">
    <property type="entry name" value="Glyco_trans_4_3"/>
    <property type="match status" value="1"/>
</dbReference>
<dbReference type="EMBL" id="FOTW01000012">
    <property type="protein sequence ID" value="SFM08956.1"/>
    <property type="molecule type" value="Genomic_DNA"/>
</dbReference>
<name>A0A1I4N0W7_9BURK</name>
<dbReference type="GO" id="GO:0009103">
    <property type="term" value="P:lipopolysaccharide biosynthetic process"/>
    <property type="evidence" value="ECO:0007669"/>
    <property type="project" value="TreeGrafter"/>
</dbReference>
<proteinExistence type="predicted"/>
<feature type="domain" description="Glycosyl transferase family 4" evidence="2">
    <location>
        <begin position="26"/>
        <end position="192"/>
    </location>
</feature>
<organism evidence="3 4">
    <name type="scientific">Rugamonas rubra</name>
    <dbReference type="NCBI Taxonomy" id="758825"/>
    <lineage>
        <taxon>Bacteria</taxon>
        <taxon>Pseudomonadati</taxon>
        <taxon>Pseudomonadota</taxon>
        <taxon>Betaproteobacteria</taxon>
        <taxon>Burkholderiales</taxon>
        <taxon>Oxalobacteraceae</taxon>
        <taxon>Telluria group</taxon>
        <taxon>Rugamonas</taxon>
    </lineage>
</organism>
<sequence length="400" mass="44488">MNILFIHQNFPGQFLHLSAHLAGRKRHRVVALALQGQAAPAGVELRRYGLLRAAAPAGHPLLHEQEAHVLRAEACAAAALQLKRDGFTPDLVVAHPGWGEALFIKDVFPRARLVLYCEYYYALEGQDVGFDPQQPPLTFQQRCRLRLKNSTNLLSMELADAALSPTHWQRNTYPAWARDKISVIHDGIDAARLRFDPAARLELDTAAGRVRLRPGDEVLSYVARNLEPARGYPVFMRALAELLRRRPRARAVLLGGDEAGYGQAAPDGRSWKQHMLAELEGSLDLSRVHFLGQVSYQHYLRLLSISRVHAYWTTPFVLSWSFLEAAISGLPVVASDTPPVREFADRLGVATLPYHAQDRFAEALAERLAGAAPRRADVAAPPELDLARCLRAQSKLLARL</sequence>
<dbReference type="OrthoDB" id="5416057at2"/>
<dbReference type="Proteomes" id="UP000199470">
    <property type="component" value="Unassembled WGS sequence"/>
</dbReference>
<dbReference type="InterPro" id="IPR022623">
    <property type="entry name" value="Glyco_trans_4"/>
</dbReference>
<dbReference type="PANTHER" id="PTHR46401">
    <property type="entry name" value="GLYCOSYLTRANSFERASE WBBK-RELATED"/>
    <property type="match status" value="1"/>
</dbReference>
<keyword evidence="4" id="KW-1185">Reference proteome</keyword>
<dbReference type="RefSeq" id="WP_093388188.1">
    <property type="nucleotide sequence ID" value="NZ_FOTW01000012.1"/>
</dbReference>
<evidence type="ECO:0000256" key="1">
    <source>
        <dbReference type="ARBA" id="ARBA00022679"/>
    </source>
</evidence>
<protein>
    <submittedName>
        <fullName evidence="3">Glycosyltransferase involved in cell wall bisynthesis</fullName>
    </submittedName>
</protein>
<dbReference type="SUPFAM" id="SSF53756">
    <property type="entry name" value="UDP-Glycosyltransferase/glycogen phosphorylase"/>
    <property type="match status" value="1"/>
</dbReference>
<evidence type="ECO:0000259" key="2">
    <source>
        <dbReference type="Pfam" id="PF12000"/>
    </source>
</evidence>
<gene>
    <name evidence="3" type="ORF">SAMN02982985_02688</name>
</gene>
<dbReference type="STRING" id="758825.SAMN02982985_02688"/>
<dbReference type="Gene3D" id="3.40.50.2000">
    <property type="entry name" value="Glycogen Phosphorylase B"/>
    <property type="match status" value="2"/>
</dbReference>
<dbReference type="PANTHER" id="PTHR46401:SF2">
    <property type="entry name" value="GLYCOSYLTRANSFERASE WBBK-RELATED"/>
    <property type="match status" value="1"/>
</dbReference>
<accession>A0A1I4N0W7</accession>
<dbReference type="AlphaFoldDB" id="A0A1I4N0W7"/>
<evidence type="ECO:0000313" key="4">
    <source>
        <dbReference type="Proteomes" id="UP000199470"/>
    </source>
</evidence>
<dbReference type="Pfam" id="PF13692">
    <property type="entry name" value="Glyco_trans_1_4"/>
    <property type="match status" value="1"/>
</dbReference>
<evidence type="ECO:0000313" key="3">
    <source>
        <dbReference type="EMBL" id="SFM08956.1"/>
    </source>
</evidence>
<keyword evidence="1 3" id="KW-0808">Transferase</keyword>